<keyword evidence="3" id="KW-1185">Reference proteome</keyword>
<dbReference type="Proteomes" id="UP001461498">
    <property type="component" value="Unassembled WGS sequence"/>
</dbReference>
<feature type="compositionally biased region" description="Basic residues" evidence="1">
    <location>
        <begin position="16"/>
        <end position="25"/>
    </location>
</feature>
<evidence type="ECO:0000313" key="3">
    <source>
        <dbReference type="Proteomes" id="UP001461498"/>
    </source>
</evidence>
<feature type="region of interest" description="Disordered" evidence="1">
    <location>
        <begin position="326"/>
        <end position="481"/>
    </location>
</feature>
<feature type="compositionally biased region" description="Polar residues" evidence="1">
    <location>
        <begin position="340"/>
        <end position="349"/>
    </location>
</feature>
<evidence type="ECO:0000313" key="2">
    <source>
        <dbReference type="EMBL" id="KAK9508434.1"/>
    </source>
</evidence>
<name>A0AAW1DJ19_9HEMI</name>
<comment type="caution">
    <text evidence="2">The sequence shown here is derived from an EMBL/GenBank/DDBJ whole genome shotgun (WGS) entry which is preliminary data.</text>
</comment>
<feature type="region of interest" description="Disordered" evidence="1">
    <location>
        <begin position="1"/>
        <end position="47"/>
    </location>
</feature>
<gene>
    <name evidence="2" type="ORF">O3M35_005993</name>
</gene>
<proteinExistence type="predicted"/>
<feature type="compositionally biased region" description="Low complexity" evidence="1">
    <location>
        <begin position="425"/>
        <end position="434"/>
    </location>
</feature>
<sequence length="481" mass="54290">MKAAPKMSEPSDSKPSSRRQSKNRRVLQSSKHIMRSRPTPTRVESTSGFIDYNTVPRSRIGYMTTMRACVAMMQALESHHEKSPMIPEPAFQNPPDDSLDEEKLNSFEYQINDLEDRVKLISRRINECRRGQKLLNDRVLELETSVRKSKEINLIKSLMNVVPTSDDLLLLEKIKEEEARQRTVRNRIKNVESQNKVLTEIMGRAEAIITDSRIIKKQKRVVIVEEEPVVIGETCDKGRALKKIVPILEEEDTKVVDKHEMATEEEIAEEPIPITIGKLDELDFPIMENIIVDEVDMLTRRSSKDYFDFHINENLIKDLSKESIVSETSEEDSDMKIDETGQTAETSKNGADIETNENAGTTEISKNDADIETNENAETTETLKNDADIETNENAETTGTSKNDADIETNENAVTTGTSKEHIVNETNENAETTETSKDDADTETNEIERTAETGEQDTVTETNENAEIAETSKSPAPDPR</sequence>
<organism evidence="2 3">
    <name type="scientific">Rhynocoris fuscipes</name>
    <dbReference type="NCBI Taxonomy" id="488301"/>
    <lineage>
        <taxon>Eukaryota</taxon>
        <taxon>Metazoa</taxon>
        <taxon>Ecdysozoa</taxon>
        <taxon>Arthropoda</taxon>
        <taxon>Hexapoda</taxon>
        <taxon>Insecta</taxon>
        <taxon>Pterygota</taxon>
        <taxon>Neoptera</taxon>
        <taxon>Paraneoptera</taxon>
        <taxon>Hemiptera</taxon>
        <taxon>Heteroptera</taxon>
        <taxon>Panheteroptera</taxon>
        <taxon>Cimicomorpha</taxon>
        <taxon>Reduviidae</taxon>
        <taxon>Harpactorinae</taxon>
        <taxon>Harpactorini</taxon>
        <taxon>Rhynocoris</taxon>
    </lineage>
</organism>
<evidence type="ECO:0000256" key="1">
    <source>
        <dbReference type="SAM" id="MobiDB-lite"/>
    </source>
</evidence>
<dbReference type="AlphaFoldDB" id="A0AAW1DJ19"/>
<feature type="compositionally biased region" description="Polar residues" evidence="1">
    <location>
        <begin position="38"/>
        <end position="47"/>
    </location>
</feature>
<reference evidence="2 3" key="1">
    <citation type="submission" date="2022-12" db="EMBL/GenBank/DDBJ databases">
        <title>Chromosome-level genome assembly of true bugs.</title>
        <authorList>
            <person name="Ma L."/>
            <person name="Li H."/>
        </authorList>
    </citation>
    <scope>NUCLEOTIDE SEQUENCE [LARGE SCALE GENOMIC DNA]</scope>
    <source>
        <strain evidence="2">Lab_2022b</strain>
    </source>
</reference>
<accession>A0AAW1DJ19</accession>
<feature type="compositionally biased region" description="Low complexity" evidence="1">
    <location>
        <begin position="460"/>
        <end position="472"/>
    </location>
</feature>
<dbReference type="EMBL" id="JAPXFL010000003">
    <property type="protein sequence ID" value="KAK9508434.1"/>
    <property type="molecule type" value="Genomic_DNA"/>
</dbReference>
<protein>
    <submittedName>
        <fullName evidence="2">Uncharacterized protein</fullName>
    </submittedName>
</protein>